<dbReference type="Proteomes" id="UP000554482">
    <property type="component" value="Unassembled WGS sequence"/>
</dbReference>
<keyword evidence="2" id="KW-1185">Reference proteome</keyword>
<evidence type="ECO:0000313" key="2">
    <source>
        <dbReference type="Proteomes" id="UP000554482"/>
    </source>
</evidence>
<dbReference type="AlphaFoldDB" id="A0A7J6W0D0"/>
<gene>
    <name evidence="1" type="ORF">FRX31_019566</name>
</gene>
<reference evidence="1 2" key="1">
    <citation type="submission" date="2020-06" db="EMBL/GenBank/DDBJ databases">
        <title>Transcriptomic and genomic resources for Thalictrum thalictroides and T. hernandezii: Facilitating candidate gene discovery in an emerging model plant lineage.</title>
        <authorList>
            <person name="Arias T."/>
            <person name="Riano-Pachon D.M."/>
            <person name="Di Stilio V.S."/>
        </authorList>
    </citation>
    <scope>NUCLEOTIDE SEQUENCE [LARGE SCALE GENOMIC DNA]</scope>
    <source>
        <strain evidence="2">cv. WT478/WT964</strain>
        <tissue evidence="1">Leaves</tissue>
    </source>
</reference>
<accession>A0A7J6W0D0</accession>
<dbReference type="EMBL" id="JABWDY010023529">
    <property type="protein sequence ID" value="KAF5190849.1"/>
    <property type="molecule type" value="Genomic_DNA"/>
</dbReference>
<organism evidence="1 2">
    <name type="scientific">Thalictrum thalictroides</name>
    <name type="common">Rue-anemone</name>
    <name type="synonym">Anemone thalictroides</name>
    <dbReference type="NCBI Taxonomy" id="46969"/>
    <lineage>
        <taxon>Eukaryota</taxon>
        <taxon>Viridiplantae</taxon>
        <taxon>Streptophyta</taxon>
        <taxon>Embryophyta</taxon>
        <taxon>Tracheophyta</taxon>
        <taxon>Spermatophyta</taxon>
        <taxon>Magnoliopsida</taxon>
        <taxon>Ranunculales</taxon>
        <taxon>Ranunculaceae</taxon>
        <taxon>Thalictroideae</taxon>
        <taxon>Thalictrum</taxon>
    </lineage>
</organism>
<proteinExistence type="predicted"/>
<evidence type="ECO:0000313" key="1">
    <source>
        <dbReference type="EMBL" id="KAF5190849.1"/>
    </source>
</evidence>
<sequence>MIRFLPEIKIRIFPRLKLRYECLEINKTSISMMLDMEQIKVRGWHAGHLIVITAKQCLV</sequence>
<protein>
    <submittedName>
        <fullName evidence="1">Uncharacterized protein</fullName>
    </submittedName>
</protein>
<comment type="caution">
    <text evidence="1">The sequence shown here is derived from an EMBL/GenBank/DDBJ whole genome shotgun (WGS) entry which is preliminary data.</text>
</comment>
<name>A0A7J6W0D0_THATH</name>